<dbReference type="GO" id="GO:0004674">
    <property type="term" value="F:protein serine/threonine kinase activity"/>
    <property type="evidence" value="ECO:0007669"/>
    <property type="project" value="UniProtKB-KW"/>
</dbReference>
<organism evidence="11 12">
    <name type="scientific">Candidatus Geothrix skivensis</name>
    <dbReference type="NCBI Taxonomy" id="2954439"/>
    <lineage>
        <taxon>Bacteria</taxon>
        <taxon>Pseudomonadati</taxon>
        <taxon>Acidobacteriota</taxon>
        <taxon>Holophagae</taxon>
        <taxon>Holophagales</taxon>
        <taxon>Holophagaceae</taxon>
        <taxon>Geothrix</taxon>
    </lineage>
</organism>
<dbReference type="PROSITE" id="PS50011">
    <property type="entry name" value="PROTEIN_KINASE_DOM"/>
    <property type="match status" value="1"/>
</dbReference>
<dbReference type="Pfam" id="PF14559">
    <property type="entry name" value="TPR_19"/>
    <property type="match status" value="1"/>
</dbReference>
<dbReference type="GO" id="GO:0005524">
    <property type="term" value="F:ATP binding"/>
    <property type="evidence" value="ECO:0007669"/>
    <property type="project" value="UniProtKB-UniRule"/>
</dbReference>
<accession>A0A9D7XHK1</accession>
<comment type="caution">
    <text evidence="11">The sequence shown here is derived from an EMBL/GenBank/DDBJ whole genome shotgun (WGS) entry which is preliminary data.</text>
</comment>
<gene>
    <name evidence="11" type="ORF">IPP58_04625</name>
</gene>
<evidence type="ECO:0000256" key="1">
    <source>
        <dbReference type="ARBA" id="ARBA00012513"/>
    </source>
</evidence>
<dbReference type="SUPFAM" id="SSF56112">
    <property type="entry name" value="Protein kinase-like (PK-like)"/>
    <property type="match status" value="1"/>
</dbReference>
<dbReference type="InterPro" id="IPR008271">
    <property type="entry name" value="Ser/Thr_kinase_AS"/>
</dbReference>
<comment type="catalytic activity">
    <reaction evidence="7">
        <text>L-threonyl-[protein] + ATP = O-phospho-L-threonyl-[protein] + ADP + H(+)</text>
        <dbReference type="Rhea" id="RHEA:46608"/>
        <dbReference type="Rhea" id="RHEA-COMP:11060"/>
        <dbReference type="Rhea" id="RHEA-COMP:11605"/>
        <dbReference type="ChEBI" id="CHEBI:15378"/>
        <dbReference type="ChEBI" id="CHEBI:30013"/>
        <dbReference type="ChEBI" id="CHEBI:30616"/>
        <dbReference type="ChEBI" id="CHEBI:61977"/>
        <dbReference type="ChEBI" id="CHEBI:456216"/>
        <dbReference type="EC" id="2.7.11.1"/>
    </reaction>
</comment>
<dbReference type="PROSITE" id="PS00107">
    <property type="entry name" value="PROTEIN_KINASE_ATP"/>
    <property type="match status" value="1"/>
</dbReference>
<dbReference type="EC" id="2.7.11.1" evidence="1"/>
<comment type="catalytic activity">
    <reaction evidence="8">
        <text>L-seryl-[protein] + ATP = O-phospho-L-seryl-[protein] + ADP + H(+)</text>
        <dbReference type="Rhea" id="RHEA:17989"/>
        <dbReference type="Rhea" id="RHEA-COMP:9863"/>
        <dbReference type="Rhea" id="RHEA-COMP:11604"/>
        <dbReference type="ChEBI" id="CHEBI:15378"/>
        <dbReference type="ChEBI" id="CHEBI:29999"/>
        <dbReference type="ChEBI" id="CHEBI:30616"/>
        <dbReference type="ChEBI" id="CHEBI:83421"/>
        <dbReference type="ChEBI" id="CHEBI:456216"/>
        <dbReference type="EC" id="2.7.11.1"/>
    </reaction>
</comment>
<dbReference type="AlphaFoldDB" id="A0A9D7XHK1"/>
<keyword evidence="2" id="KW-0723">Serine/threonine-protein kinase</keyword>
<dbReference type="InterPro" id="IPR000719">
    <property type="entry name" value="Prot_kinase_dom"/>
</dbReference>
<protein>
    <recommendedName>
        <fullName evidence="1">non-specific serine/threonine protein kinase</fullName>
        <ecNumber evidence="1">2.7.11.1</ecNumber>
    </recommendedName>
</protein>
<evidence type="ECO:0000256" key="5">
    <source>
        <dbReference type="ARBA" id="ARBA00022777"/>
    </source>
</evidence>
<dbReference type="Proteomes" id="UP000886657">
    <property type="component" value="Unassembled WGS sequence"/>
</dbReference>
<evidence type="ECO:0000259" key="10">
    <source>
        <dbReference type="PROSITE" id="PS50011"/>
    </source>
</evidence>
<evidence type="ECO:0000256" key="6">
    <source>
        <dbReference type="ARBA" id="ARBA00022840"/>
    </source>
</evidence>
<dbReference type="SMART" id="SM00220">
    <property type="entry name" value="S_TKc"/>
    <property type="match status" value="1"/>
</dbReference>
<evidence type="ECO:0000256" key="2">
    <source>
        <dbReference type="ARBA" id="ARBA00022527"/>
    </source>
</evidence>
<sequence>MPLPVDCRLGAYQIVSPLGAGGMGEVYRAHDARLGRDVAIKVLPAGFAEDGNRLRRFEQEARTLAALSHPNVLAVYDVGHHEGSPYLVMELLEGETLRERLASGALPLRRAVELTLQIAHGLAAAHAKGLVHRDLKPANLFITKDGHLKILDFGLAKQAPLQASDLSQLPTREAGSLTSEGLALGTPGYMSPEQVEGKPADTRSDLFAVGVVLYEMLSGRRAFERNSIIETLSATLKEAPPELASPLCSIPASLQGLVARCLEKEPGRRFQSAKELVDDLEAVLAEPASARVAKLGSWPRKLRRPGARALVLVPLLLVAAGAGATFWKGAGKSPALPVPGYSSVVALPSKVMGSQDSAFLTDAIPDTLSTLLGGAEGLEVKVPPSSLQMEKVPGDLGRIAEAYQVKHLLLTTVTVQGESLILNVKLAEAATQKVSWAGQYEGTRTTYNALLQEAAGALARALRPGGVLASTGSAETSEVVLLLQEGRYYVRRYWTRGQAQDYEQARKLYDRALALSPASSRVLVAVALSYYEKNGRDGDLEALTRGEAFARRALEQDPRNGAAWYTLASLEQFKLRPDTRKLYEWSMKAVRYAPRDPWSHGTFGSISAFMAEGGKQAQEMDPLSVNDIGMRATGLIWQGRATEALPILEKAVAEHPDDPFLVPTKAYALVRLGRLAEAEALLERSRPKPSQATSFTEDFWNQVHFTWLAAQGKDEATRSRGTELVRRYLDPKTQALNLWNGVITMTPDLLRLGLREEVLRLLERSLEVGYPPGLIWLSKTPELNPLRGDPRFQKVFMAARELAVVLIQHMDEAKGAGELPRYLEQPLAELKGLANRPGVSGTQGP</sequence>
<dbReference type="PANTHER" id="PTHR43289">
    <property type="entry name" value="MITOGEN-ACTIVATED PROTEIN KINASE KINASE KINASE 20-RELATED"/>
    <property type="match status" value="1"/>
</dbReference>
<keyword evidence="6 9" id="KW-0067">ATP-binding</keyword>
<dbReference type="InterPro" id="IPR011990">
    <property type="entry name" value="TPR-like_helical_dom_sf"/>
</dbReference>
<keyword evidence="4 9" id="KW-0547">Nucleotide-binding</keyword>
<dbReference type="InterPro" id="IPR011009">
    <property type="entry name" value="Kinase-like_dom_sf"/>
</dbReference>
<evidence type="ECO:0000256" key="4">
    <source>
        <dbReference type="ARBA" id="ARBA00022741"/>
    </source>
</evidence>
<evidence type="ECO:0000256" key="9">
    <source>
        <dbReference type="PROSITE-ProRule" id="PRU10141"/>
    </source>
</evidence>
<dbReference type="Gene3D" id="1.10.510.10">
    <property type="entry name" value="Transferase(Phosphotransferase) domain 1"/>
    <property type="match status" value="1"/>
</dbReference>
<dbReference type="FunFam" id="1.10.510.10:FF:000021">
    <property type="entry name" value="Serine/threonine protein kinase"/>
    <property type="match status" value="1"/>
</dbReference>
<evidence type="ECO:0000256" key="7">
    <source>
        <dbReference type="ARBA" id="ARBA00047899"/>
    </source>
</evidence>
<evidence type="ECO:0000256" key="8">
    <source>
        <dbReference type="ARBA" id="ARBA00048679"/>
    </source>
</evidence>
<evidence type="ECO:0000256" key="3">
    <source>
        <dbReference type="ARBA" id="ARBA00022679"/>
    </source>
</evidence>
<feature type="binding site" evidence="9">
    <location>
        <position position="41"/>
    </location>
    <ligand>
        <name>ATP</name>
        <dbReference type="ChEBI" id="CHEBI:30616"/>
    </ligand>
</feature>
<dbReference type="PROSITE" id="PS00108">
    <property type="entry name" value="PROTEIN_KINASE_ST"/>
    <property type="match status" value="1"/>
</dbReference>
<dbReference type="Pfam" id="PF00069">
    <property type="entry name" value="Pkinase"/>
    <property type="match status" value="1"/>
</dbReference>
<dbReference type="CDD" id="cd14014">
    <property type="entry name" value="STKc_PknB_like"/>
    <property type="match status" value="1"/>
</dbReference>
<proteinExistence type="predicted"/>
<keyword evidence="5 11" id="KW-0418">Kinase</keyword>
<feature type="domain" description="Protein kinase" evidence="10">
    <location>
        <begin position="12"/>
        <end position="284"/>
    </location>
</feature>
<dbReference type="SUPFAM" id="SSF48452">
    <property type="entry name" value="TPR-like"/>
    <property type="match status" value="1"/>
</dbReference>
<dbReference type="PANTHER" id="PTHR43289:SF6">
    <property type="entry name" value="SERINE_THREONINE-PROTEIN KINASE NEKL-3"/>
    <property type="match status" value="1"/>
</dbReference>
<evidence type="ECO:0000313" key="11">
    <source>
        <dbReference type="EMBL" id="MBK9795768.1"/>
    </source>
</evidence>
<dbReference type="Gene3D" id="1.25.40.10">
    <property type="entry name" value="Tetratricopeptide repeat domain"/>
    <property type="match status" value="1"/>
</dbReference>
<name>A0A9D7XHK1_9BACT</name>
<dbReference type="EMBL" id="JADKIO010000005">
    <property type="protein sequence ID" value="MBK9795768.1"/>
    <property type="molecule type" value="Genomic_DNA"/>
</dbReference>
<dbReference type="Gene3D" id="3.30.200.20">
    <property type="entry name" value="Phosphorylase Kinase, domain 1"/>
    <property type="match status" value="1"/>
</dbReference>
<reference evidence="11" key="1">
    <citation type="submission" date="2020-10" db="EMBL/GenBank/DDBJ databases">
        <title>Connecting structure to function with the recovery of over 1000 high-quality activated sludge metagenome-assembled genomes encoding full-length rRNA genes using long-read sequencing.</title>
        <authorList>
            <person name="Singleton C.M."/>
            <person name="Petriglieri F."/>
            <person name="Kristensen J.M."/>
            <person name="Kirkegaard R.H."/>
            <person name="Michaelsen T.Y."/>
            <person name="Andersen M.H."/>
            <person name="Karst S.M."/>
            <person name="Dueholm M.S."/>
            <person name="Nielsen P.H."/>
            <person name="Albertsen M."/>
        </authorList>
    </citation>
    <scope>NUCLEOTIDE SEQUENCE</scope>
    <source>
        <strain evidence="11">Skiv_18-Q3-R9-52_MAXAC.067</strain>
    </source>
</reference>
<dbReference type="FunFam" id="3.30.200.20:FF:000035">
    <property type="entry name" value="Serine/threonine protein kinase Stk1"/>
    <property type="match status" value="1"/>
</dbReference>
<evidence type="ECO:0000313" key="12">
    <source>
        <dbReference type="Proteomes" id="UP000886657"/>
    </source>
</evidence>
<keyword evidence="3" id="KW-0808">Transferase</keyword>
<dbReference type="InterPro" id="IPR017441">
    <property type="entry name" value="Protein_kinase_ATP_BS"/>
</dbReference>